<comment type="caution">
    <text evidence="9">Lacks conserved residue(s) required for the propagation of feature annotation.</text>
</comment>
<dbReference type="CDD" id="cd00378">
    <property type="entry name" value="SHMT"/>
    <property type="match status" value="1"/>
</dbReference>
<name>A0A0G1U0W0_9BACT</name>
<dbReference type="PROSITE" id="PS00096">
    <property type="entry name" value="SHMT"/>
    <property type="match status" value="1"/>
</dbReference>
<comment type="catalytic activity">
    <reaction evidence="9">
        <text>(6R)-5,10-methylene-5,6,7,8-tetrahydrofolate + glycine + H2O = (6S)-5,6,7,8-tetrahydrofolate + L-serine</text>
        <dbReference type="Rhea" id="RHEA:15481"/>
        <dbReference type="ChEBI" id="CHEBI:15377"/>
        <dbReference type="ChEBI" id="CHEBI:15636"/>
        <dbReference type="ChEBI" id="CHEBI:33384"/>
        <dbReference type="ChEBI" id="CHEBI:57305"/>
        <dbReference type="ChEBI" id="CHEBI:57453"/>
        <dbReference type="EC" id="2.1.2.1"/>
    </reaction>
</comment>
<dbReference type="GO" id="GO:0005737">
    <property type="term" value="C:cytoplasm"/>
    <property type="evidence" value="ECO:0007669"/>
    <property type="project" value="UniProtKB-SubCell"/>
</dbReference>
<comment type="cofactor">
    <cofactor evidence="1 9 10">
        <name>pyridoxal 5'-phosphate</name>
        <dbReference type="ChEBI" id="CHEBI:597326"/>
    </cofactor>
</comment>
<dbReference type="PANTHER" id="PTHR11680:SF35">
    <property type="entry name" value="SERINE HYDROXYMETHYLTRANSFERASE 1"/>
    <property type="match status" value="1"/>
</dbReference>
<evidence type="ECO:0000256" key="4">
    <source>
        <dbReference type="ARBA" id="ARBA00011738"/>
    </source>
</evidence>
<keyword evidence="12" id="KW-0489">Methyltransferase</keyword>
<accession>A0A0G1U0W0</accession>
<evidence type="ECO:0000256" key="7">
    <source>
        <dbReference type="ARBA" id="ARBA00022679"/>
    </source>
</evidence>
<dbReference type="InterPro" id="IPR015421">
    <property type="entry name" value="PyrdxlP-dep_Trfase_major"/>
</dbReference>
<dbReference type="InterPro" id="IPR049943">
    <property type="entry name" value="Ser_HO-MeTrfase-like"/>
</dbReference>
<dbReference type="UniPathway" id="UPA00288">
    <property type="reaction ID" value="UER01023"/>
</dbReference>
<dbReference type="AlphaFoldDB" id="A0A0G1U0W0"/>
<keyword evidence="9" id="KW-0028">Amino-acid biosynthesis</keyword>
<dbReference type="NCBIfam" id="NF000586">
    <property type="entry name" value="PRK00011.1"/>
    <property type="match status" value="1"/>
</dbReference>
<dbReference type="FunFam" id="3.40.640.10:FF:000001">
    <property type="entry name" value="Serine hydroxymethyltransferase"/>
    <property type="match status" value="1"/>
</dbReference>
<comment type="subcellular location">
    <subcellularLocation>
        <location evidence="2 9">Cytoplasm</location>
    </subcellularLocation>
</comment>
<dbReference type="SUPFAM" id="SSF53383">
    <property type="entry name" value="PLP-dependent transferases"/>
    <property type="match status" value="1"/>
</dbReference>
<dbReference type="GO" id="GO:0004372">
    <property type="term" value="F:glycine hydroxymethyltransferase activity"/>
    <property type="evidence" value="ECO:0007669"/>
    <property type="project" value="UniProtKB-UniRule"/>
</dbReference>
<feature type="modified residue" description="N6-(pyridoxal phosphate)lysine" evidence="9 10">
    <location>
        <position position="247"/>
    </location>
</feature>
<evidence type="ECO:0000256" key="8">
    <source>
        <dbReference type="ARBA" id="ARBA00022898"/>
    </source>
</evidence>
<evidence type="ECO:0000256" key="10">
    <source>
        <dbReference type="PIRSR" id="PIRSR000412-50"/>
    </source>
</evidence>
<evidence type="ECO:0000256" key="3">
    <source>
        <dbReference type="ARBA" id="ARBA00006376"/>
    </source>
</evidence>
<keyword evidence="5 9" id="KW-0963">Cytoplasm</keyword>
<dbReference type="GO" id="GO:0008168">
    <property type="term" value="F:methyltransferase activity"/>
    <property type="evidence" value="ECO:0007669"/>
    <property type="project" value="UniProtKB-KW"/>
</dbReference>
<dbReference type="EMBL" id="LCOY01000020">
    <property type="protein sequence ID" value="KKU87691.1"/>
    <property type="molecule type" value="Genomic_DNA"/>
</dbReference>
<feature type="binding site" evidence="9">
    <location>
        <position position="139"/>
    </location>
    <ligand>
        <name>(6S)-5,6,7,8-tetrahydrofolate</name>
        <dbReference type="ChEBI" id="CHEBI:57453"/>
    </ligand>
</feature>
<dbReference type="InterPro" id="IPR001085">
    <property type="entry name" value="Ser_HO-MeTrfase"/>
</dbReference>
<evidence type="ECO:0000256" key="6">
    <source>
        <dbReference type="ARBA" id="ARBA00022563"/>
    </source>
</evidence>
<sequence length="463" mass="50774">MALQGSPVTWILRLSLVLHIIMPMKLQQQDPAIANLIQQEAKRQREGLELIPSENYVSATVREANGSILTNKYSEGFPKHRYYGGNEYIDEIELLAQDRAKKLFGVEHVNVQAYSGSPANLAVYLATCKPGDTIMGLDLTHGGHLTHGWKVSATGIFFNSISYHVRPDGRIDIDELWRLARQHKPKLIWTGATAYMYRYDYGKFAEVADAVGAYLAADIAHVAGLIVAGAHPSPVGHVHIVTTTTHKTLRGPRGAMIMVTKRGIKKDPELPDKIDKAIFPGLQGGPHDHQTAAIAVALKEAATPAFKKYGHQIVKNAKALAETLKIEGFKLVGNGTENHLILMDLVNVFGPGGGIFAQDALGVAGMTVNKNTIPADPSSPFYPSGIRLGTPAITTRGMGEKEMKKVGKWIALAMKEVSRYKLPSGKEERVVYLKKFRKELTQNKKLVAIAKEVTKFCSRYPVP</sequence>
<evidence type="ECO:0000259" key="11">
    <source>
        <dbReference type="Pfam" id="PF00464"/>
    </source>
</evidence>
<gene>
    <name evidence="9" type="primary">glyA</name>
    <name evidence="12" type="ORF">UY16_C0020G0002</name>
</gene>
<dbReference type="PATRIC" id="fig|1618445.3.peg.664"/>
<keyword evidence="8 9" id="KW-0663">Pyridoxal phosphate</keyword>
<reference evidence="12 13" key="1">
    <citation type="journal article" date="2015" name="Nature">
        <title>rRNA introns, odd ribosomes, and small enigmatic genomes across a large radiation of phyla.</title>
        <authorList>
            <person name="Brown C.T."/>
            <person name="Hug L.A."/>
            <person name="Thomas B.C."/>
            <person name="Sharon I."/>
            <person name="Castelle C.J."/>
            <person name="Singh A."/>
            <person name="Wilkins M.J."/>
            <person name="Williams K.H."/>
            <person name="Banfield J.F."/>
        </authorList>
    </citation>
    <scope>NUCLEOTIDE SEQUENCE [LARGE SCALE GENOMIC DNA]</scope>
</reference>
<dbReference type="PIRSF" id="PIRSF000412">
    <property type="entry name" value="SHMT"/>
    <property type="match status" value="1"/>
</dbReference>
<dbReference type="GO" id="GO:0030170">
    <property type="term" value="F:pyridoxal phosphate binding"/>
    <property type="evidence" value="ECO:0007669"/>
    <property type="project" value="UniProtKB-UniRule"/>
</dbReference>
<evidence type="ECO:0000256" key="5">
    <source>
        <dbReference type="ARBA" id="ARBA00022490"/>
    </source>
</evidence>
<dbReference type="GO" id="GO:0032259">
    <property type="term" value="P:methylation"/>
    <property type="evidence" value="ECO:0007669"/>
    <property type="project" value="UniProtKB-KW"/>
</dbReference>
<evidence type="ECO:0000256" key="9">
    <source>
        <dbReference type="HAMAP-Rule" id="MF_00051"/>
    </source>
</evidence>
<proteinExistence type="inferred from homology"/>
<comment type="function">
    <text evidence="9">Catalyzes the reversible interconversion of serine and glycine with tetrahydrofolate (THF) serving as the one-carbon carrier. This reaction serves as the major source of one-carbon groups required for the biosynthesis of purines, thymidylate, methionine, and other important biomolecules. Also exhibits THF-independent aldolase activity toward beta-hydroxyamino acids, producing glycine and aldehydes, via a retro-aldol mechanism.</text>
</comment>
<dbReference type="UniPathway" id="UPA00193"/>
<dbReference type="InterPro" id="IPR015424">
    <property type="entry name" value="PyrdxlP-dep_Trfase"/>
</dbReference>
<dbReference type="GO" id="GO:0019264">
    <property type="term" value="P:glycine biosynthetic process from serine"/>
    <property type="evidence" value="ECO:0007669"/>
    <property type="project" value="UniProtKB-UniRule"/>
</dbReference>
<comment type="pathway">
    <text evidence="9">Amino-acid biosynthesis; glycine biosynthesis; glycine from L-serine: step 1/1.</text>
</comment>
<evidence type="ECO:0000313" key="12">
    <source>
        <dbReference type="EMBL" id="KKU87691.1"/>
    </source>
</evidence>
<feature type="binding site" evidence="9">
    <location>
        <begin position="379"/>
        <end position="381"/>
    </location>
    <ligand>
        <name>(6S)-5,6,7,8-tetrahydrofolate</name>
        <dbReference type="ChEBI" id="CHEBI:57453"/>
    </ligand>
</feature>
<evidence type="ECO:0000256" key="2">
    <source>
        <dbReference type="ARBA" id="ARBA00004496"/>
    </source>
</evidence>
<feature type="domain" description="Serine hydroxymethyltransferase-like" evidence="11">
    <location>
        <begin position="26"/>
        <end position="410"/>
    </location>
</feature>
<dbReference type="InterPro" id="IPR039429">
    <property type="entry name" value="SHMT-like_dom"/>
</dbReference>
<dbReference type="PANTHER" id="PTHR11680">
    <property type="entry name" value="SERINE HYDROXYMETHYLTRANSFERASE"/>
    <property type="match status" value="1"/>
</dbReference>
<evidence type="ECO:0000313" key="13">
    <source>
        <dbReference type="Proteomes" id="UP000034739"/>
    </source>
</evidence>
<protein>
    <recommendedName>
        <fullName evidence="9">Serine hydroxymethyltransferase</fullName>
        <shortName evidence="9">SHMT</shortName>
        <shortName evidence="9">Serine methylase</shortName>
        <ecNumber evidence="9">2.1.2.1</ecNumber>
    </recommendedName>
</protein>
<keyword evidence="7 9" id="KW-0808">Transferase</keyword>
<comment type="subunit">
    <text evidence="4 9">Homodimer.</text>
</comment>
<feature type="binding site" evidence="9">
    <location>
        <begin position="143"/>
        <end position="145"/>
    </location>
    <ligand>
        <name>(6S)-5,6,7,8-tetrahydrofolate</name>
        <dbReference type="ChEBI" id="CHEBI:57453"/>
    </ligand>
</feature>
<comment type="similarity">
    <text evidence="3 9">Belongs to the SHMT family.</text>
</comment>
<feature type="site" description="Plays an important role in substrate specificity" evidence="9">
    <location>
        <position position="246"/>
    </location>
</feature>
<keyword evidence="6 9" id="KW-0554">One-carbon metabolism</keyword>
<dbReference type="GO" id="GO:0035999">
    <property type="term" value="P:tetrahydrofolate interconversion"/>
    <property type="evidence" value="ECO:0007669"/>
    <property type="project" value="UniProtKB-UniRule"/>
</dbReference>
<dbReference type="Proteomes" id="UP000034739">
    <property type="component" value="Unassembled WGS sequence"/>
</dbReference>
<dbReference type="Gene3D" id="3.40.640.10">
    <property type="entry name" value="Type I PLP-dependent aspartate aminotransferase-like (Major domain)"/>
    <property type="match status" value="1"/>
</dbReference>
<dbReference type="InterPro" id="IPR015422">
    <property type="entry name" value="PyrdxlP-dep_Trfase_small"/>
</dbReference>
<comment type="pathway">
    <text evidence="9">One-carbon metabolism; tetrahydrofolate interconversion.</text>
</comment>
<dbReference type="InterPro" id="IPR019798">
    <property type="entry name" value="Ser_HO-MeTrfase_PLP_BS"/>
</dbReference>
<organism evidence="12 13">
    <name type="scientific">Candidatus Gottesmanbacteria bacterium GW2011_GWA2_47_9</name>
    <dbReference type="NCBI Taxonomy" id="1618445"/>
    <lineage>
        <taxon>Bacteria</taxon>
        <taxon>Candidatus Gottesmaniibacteriota</taxon>
    </lineage>
</organism>
<dbReference type="Pfam" id="PF00464">
    <property type="entry name" value="SHMT"/>
    <property type="match status" value="1"/>
</dbReference>
<comment type="caution">
    <text evidence="12">The sequence shown here is derived from an EMBL/GenBank/DDBJ whole genome shotgun (WGS) entry which is preliminary data.</text>
</comment>
<dbReference type="HAMAP" id="MF_00051">
    <property type="entry name" value="SHMT"/>
    <property type="match status" value="1"/>
</dbReference>
<dbReference type="EC" id="2.1.2.1" evidence="9"/>
<evidence type="ECO:0000256" key="1">
    <source>
        <dbReference type="ARBA" id="ARBA00001933"/>
    </source>
</evidence>
<dbReference type="Gene3D" id="3.90.1150.10">
    <property type="entry name" value="Aspartate Aminotransferase, domain 1"/>
    <property type="match status" value="1"/>
</dbReference>